<keyword evidence="2" id="KW-1185">Reference proteome</keyword>
<dbReference type="OrthoDB" id="6398067at2"/>
<dbReference type="EMBL" id="LDJX01000001">
    <property type="protein sequence ID" value="KPM33550.1"/>
    <property type="molecule type" value="Genomic_DNA"/>
</dbReference>
<dbReference type="Proteomes" id="UP000050280">
    <property type="component" value="Unassembled WGS sequence"/>
</dbReference>
<dbReference type="RefSeq" id="WP_054557714.1">
    <property type="nucleotide sequence ID" value="NZ_LDJX01000001.1"/>
</dbReference>
<comment type="caution">
    <text evidence="1">The sequence shown here is derived from an EMBL/GenBank/DDBJ whole genome shotgun (WGS) entry which is preliminary data.</text>
</comment>
<evidence type="ECO:0000313" key="2">
    <source>
        <dbReference type="Proteomes" id="UP000050280"/>
    </source>
</evidence>
<organism evidence="1 2">
    <name type="scientific">Croceitalea dokdonensis DOKDO 023</name>
    <dbReference type="NCBI Taxonomy" id="1300341"/>
    <lineage>
        <taxon>Bacteria</taxon>
        <taxon>Pseudomonadati</taxon>
        <taxon>Bacteroidota</taxon>
        <taxon>Flavobacteriia</taxon>
        <taxon>Flavobacteriales</taxon>
        <taxon>Flavobacteriaceae</taxon>
        <taxon>Croceitalea</taxon>
    </lineage>
</organism>
<proteinExistence type="predicted"/>
<dbReference type="AlphaFoldDB" id="A0A0P7AIW9"/>
<reference evidence="1 2" key="1">
    <citation type="submission" date="2015-09" db="EMBL/GenBank/DDBJ databases">
        <title>Genome sequence of the marine flavobacterium Croceitalea dokdonensis DOKDO 023 that contains proton- and sodium-pumping rhodopsins.</title>
        <authorList>
            <person name="Kwon S.-K."/>
            <person name="Lee H.K."/>
            <person name="Kwak M.-J."/>
            <person name="Kim J.F."/>
        </authorList>
    </citation>
    <scope>NUCLEOTIDE SEQUENCE [LARGE SCALE GENOMIC DNA]</scope>
    <source>
        <strain evidence="1 2">DOKDO 023</strain>
    </source>
</reference>
<protein>
    <submittedName>
        <fullName evidence="1">Uncharacterized protein</fullName>
    </submittedName>
</protein>
<sequence>MHPQNPNEKLEIAIKNSELPSLAKDYTELAIDGLMDDGILKDIPLVGTVIGVMKFGNSLNKHLSAKKLYKFLFELQSIPLEKRIKKIDEINSSEKYQSNVGEMLFELLEKIESDGKPEIIGKLFKAYIEENIDFHTFLRLSHIIKNIFYYDLLLLKNYDENNYLYDGNTDQLESSGLTSFNINAWEKPEPKENCKGEIMDNGKLIVEYGLK</sequence>
<name>A0A0P7AIW9_9FLAO</name>
<evidence type="ECO:0000313" key="1">
    <source>
        <dbReference type="EMBL" id="KPM33550.1"/>
    </source>
</evidence>
<accession>A0A0P7AIW9</accession>
<gene>
    <name evidence="1" type="ORF">I595_453</name>
</gene>